<feature type="compositionally biased region" description="Basic and acidic residues" evidence="3">
    <location>
        <begin position="498"/>
        <end position="518"/>
    </location>
</feature>
<accession>A0A9D4NBJ7</accession>
<proteinExistence type="predicted"/>
<evidence type="ECO:0000313" key="5">
    <source>
        <dbReference type="Proteomes" id="UP000828390"/>
    </source>
</evidence>
<dbReference type="InterPro" id="IPR032675">
    <property type="entry name" value="LRR_dom_sf"/>
</dbReference>
<name>A0A9D4NBJ7_DREPO</name>
<feature type="non-terminal residue" evidence="4">
    <location>
        <position position="1"/>
    </location>
</feature>
<evidence type="ECO:0008006" key="6">
    <source>
        <dbReference type="Google" id="ProtNLM"/>
    </source>
</evidence>
<organism evidence="4 5">
    <name type="scientific">Dreissena polymorpha</name>
    <name type="common">Zebra mussel</name>
    <name type="synonym">Mytilus polymorpha</name>
    <dbReference type="NCBI Taxonomy" id="45954"/>
    <lineage>
        <taxon>Eukaryota</taxon>
        <taxon>Metazoa</taxon>
        <taxon>Spiralia</taxon>
        <taxon>Lophotrochozoa</taxon>
        <taxon>Mollusca</taxon>
        <taxon>Bivalvia</taxon>
        <taxon>Autobranchia</taxon>
        <taxon>Heteroconchia</taxon>
        <taxon>Euheterodonta</taxon>
        <taxon>Imparidentia</taxon>
        <taxon>Neoheterodontei</taxon>
        <taxon>Myida</taxon>
        <taxon>Dreissenoidea</taxon>
        <taxon>Dreissenidae</taxon>
        <taxon>Dreissena</taxon>
    </lineage>
</organism>
<dbReference type="PANTHER" id="PTHR15454:SF19">
    <property type="entry name" value="LEUCINE-RICH REPEAT-CONTAINING PROTEIN 51"/>
    <property type="match status" value="1"/>
</dbReference>
<evidence type="ECO:0000256" key="2">
    <source>
        <dbReference type="ARBA" id="ARBA00022737"/>
    </source>
</evidence>
<evidence type="ECO:0000256" key="3">
    <source>
        <dbReference type="SAM" id="MobiDB-lite"/>
    </source>
</evidence>
<dbReference type="PANTHER" id="PTHR15454">
    <property type="entry name" value="NISCHARIN RELATED"/>
    <property type="match status" value="1"/>
</dbReference>
<dbReference type="GO" id="GO:0005737">
    <property type="term" value="C:cytoplasm"/>
    <property type="evidence" value="ECO:0007669"/>
    <property type="project" value="TreeGrafter"/>
</dbReference>
<reference evidence="4" key="2">
    <citation type="submission" date="2020-11" db="EMBL/GenBank/DDBJ databases">
        <authorList>
            <person name="McCartney M.A."/>
            <person name="Auch B."/>
            <person name="Kono T."/>
            <person name="Mallez S."/>
            <person name="Becker A."/>
            <person name="Gohl D.M."/>
            <person name="Silverstein K.A.T."/>
            <person name="Koren S."/>
            <person name="Bechman K.B."/>
            <person name="Herman A."/>
            <person name="Abrahante J.E."/>
            <person name="Garbe J."/>
        </authorList>
    </citation>
    <scope>NUCLEOTIDE SEQUENCE</scope>
    <source>
        <strain evidence="4">Duluth1</strain>
        <tissue evidence="4">Whole animal</tissue>
    </source>
</reference>
<dbReference type="EMBL" id="JAIWYP010000001">
    <property type="protein sequence ID" value="KAH3891473.1"/>
    <property type="molecule type" value="Genomic_DNA"/>
</dbReference>
<keyword evidence="5" id="KW-1185">Reference proteome</keyword>
<dbReference type="Gene3D" id="3.80.10.10">
    <property type="entry name" value="Ribonuclease Inhibitor"/>
    <property type="match status" value="1"/>
</dbReference>
<dbReference type="AlphaFoldDB" id="A0A9D4NBJ7"/>
<gene>
    <name evidence="4" type="ORF">DPMN_015575</name>
</gene>
<dbReference type="PROSITE" id="PS51450">
    <property type="entry name" value="LRR"/>
    <property type="match status" value="2"/>
</dbReference>
<comment type="caution">
    <text evidence="4">The sequence shown here is derived from an EMBL/GenBank/DDBJ whole genome shotgun (WGS) entry which is preliminary data.</text>
</comment>
<dbReference type="SUPFAM" id="SSF52075">
    <property type="entry name" value="Outer arm dynein light chain 1"/>
    <property type="match status" value="1"/>
</dbReference>
<dbReference type="InterPro" id="IPR001611">
    <property type="entry name" value="Leu-rich_rpt"/>
</dbReference>
<protein>
    <recommendedName>
        <fullName evidence="6">Leucine-rich repeat-containing protein 43</fullName>
    </recommendedName>
</protein>
<reference evidence="4" key="1">
    <citation type="journal article" date="2019" name="bioRxiv">
        <title>The Genome of the Zebra Mussel, Dreissena polymorpha: A Resource for Invasive Species Research.</title>
        <authorList>
            <person name="McCartney M.A."/>
            <person name="Auch B."/>
            <person name="Kono T."/>
            <person name="Mallez S."/>
            <person name="Zhang Y."/>
            <person name="Obille A."/>
            <person name="Becker A."/>
            <person name="Abrahante J.E."/>
            <person name="Garbe J."/>
            <person name="Badalamenti J.P."/>
            <person name="Herman A."/>
            <person name="Mangelson H."/>
            <person name="Liachko I."/>
            <person name="Sullivan S."/>
            <person name="Sone E.D."/>
            <person name="Koren S."/>
            <person name="Silverstein K.A.T."/>
            <person name="Beckman K.B."/>
            <person name="Gohl D.M."/>
        </authorList>
    </citation>
    <scope>NUCLEOTIDE SEQUENCE</scope>
    <source>
        <strain evidence="4">Duluth1</strain>
        <tissue evidence="4">Whole animal</tissue>
    </source>
</reference>
<dbReference type="Proteomes" id="UP000828390">
    <property type="component" value="Unassembled WGS sequence"/>
</dbReference>
<feature type="region of interest" description="Disordered" evidence="3">
    <location>
        <begin position="487"/>
        <end position="523"/>
    </location>
</feature>
<keyword evidence="2" id="KW-0677">Repeat</keyword>
<sequence>MAADTHSNYAFDAFQTQLKTLCLNEFPCGPGQWRETVPSTAPKNVKSNSKVESQFSITLKDFGANHEKTETLQEYVGSAKSPWSLDYSWSQEAKPLRELAVKSPWLIDDNFVLSYFKTLRIVNKNVTEIDENLMRFKNLEELTLSCNLISRINSNNLPDNLKVLEVCANQVSDLSALCEKPPRLIHLGLGYNKLNVLGDYLTAQYWPQLLSLDLSNNNLSDILDVVQKLSTLPKMRNLVLQGNPLSLIPGYRGYTVDCLRKLSVLDDIMISADERHYFKGLARRREHILDEAKVKLTVTYIKGLPMPEELKNPEEQPEFPVIERKYFVQFMFLEDSTLRTFADHVGHDDSQEMAELSGLKSERTEHSDIGDTELSGVEQVEKSVVFTEAPDILHTIDHRAQVAPSVLSDIEEKKKEEEEDKAGEPKKIKVSPVDSAKLSWAEELECNWTKAVVRDDLLALRDFFKQGMQIAVMEEVTLSYPIIQEETEDGSVPNTKSSGKEKGDDKKKKKEPQQEMKRNPPTYTTLATWHVPLAEFLEGEYSYQGVFSKGNIEIASTVKTMDIDQGRK</sequence>
<evidence type="ECO:0000313" key="4">
    <source>
        <dbReference type="EMBL" id="KAH3891473.1"/>
    </source>
</evidence>
<keyword evidence="1" id="KW-0433">Leucine-rich repeat</keyword>
<evidence type="ECO:0000256" key="1">
    <source>
        <dbReference type="ARBA" id="ARBA00022614"/>
    </source>
</evidence>